<comment type="caution">
    <text evidence="8">The sequence shown here is derived from an EMBL/GenBank/DDBJ whole genome shotgun (WGS) entry which is preliminary data.</text>
</comment>
<keyword evidence="4" id="KW-0560">Oxidoreductase</keyword>
<dbReference type="AlphaFoldDB" id="A0A8H4JBY7"/>
<keyword evidence="9" id="KW-1185">Reference proteome</keyword>
<dbReference type="EMBL" id="JAADJF010000428">
    <property type="protein sequence ID" value="KAF4417590.1"/>
    <property type="molecule type" value="Genomic_DNA"/>
</dbReference>
<feature type="non-terminal residue" evidence="8">
    <location>
        <position position="945"/>
    </location>
</feature>
<keyword evidence="6" id="KW-0539">Nucleus</keyword>
<evidence type="ECO:0000313" key="9">
    <source>
        <dbReference type="Proteomes" id="UP000536711"/>
    </source>
</evidence>
<dbReference type="Pfam" id="PF01494">
    <property type="entry name" value="FAD_binding_3"/>
    <property type="match status" value="1"/>
</dbReference>
<keyword evidence="5" id="KW-0503">Monooxygenase</keyword>
<dbReference type="Proteomes" id="UP000536711">
    <property type="component" value="Unassembled WGS sequence"/>
</dbReference>
<dbReference type="InterPro" id="IPR050493">
    <property type="entry name" value="FAD-dep_Monooxygenase_BioMet"/>
</dbReference>
<evidence type="ECO:0000259" key="7">
    <source>
        <dbReference type="Pfam" id="PF01494"/>
    </source>
</evidence>
<organism evidence="8 9">
    <name type="scientific">Fusarium acutatum</name>
    <dbReference type="NCBI Taxonomy" id="78861"/>
    <lineage>
        <taxon>Eukaryota</taxon>
        <taxon>Fungi</taxon>
        <taxon>Dikarya</taxon>
        <taxon>Ascomycota</taxon>
        <taxon>Pezizomycotina</taxon>
        <taxon>Sordariomycetes</taxon>
        <taxon>Hypocreomycetidae</taxon>
        <taxon>Hypocreales</taxon>
        <taxon>Nectriaceae</taxon>
        <taxon>Fusarium</taxon>
        <taxon>Fusarium fujikuroi species complex</taxon>
    </lineage>
</organism>
<dbReference type="PANTHER" id="PTHR13789">
    <property type="entry name" value="MONOOXYGENASE"/>
    <property type="match status" value="1"/>
</dbReference>
<evidence type="ECO:0000256" key="4">
    <source>
        <dbReference type="ARBA" id="ARBA00023002"/>
    </source>
</evidence>
<dbReference type="InterPro" id="IPR036188">
    <property type="entry name" value="FAD/NAD-bd_sf"/>
</dbReference>
<keyword evidence="3" id="KW-0274">FAD</keyword>
<proteinExistence type="inferred from homology"/>
<gene>
    <name evidence="8" type="ORF">FACUT_12138</name>
</gene>
<dbReference type="Pfam" id="PF11951">
    <property type="entry name" value="Fungal_trans_2"/>
    <property type="match status" value="1"/>
</dbReference>
<comment type="similarity">
    <text evidence="1">Belongs to the paxM FAD-dependent monooxygenase family.</text>
</comment>
<protein>
    <submittedName>
        <fullName evidence="8">Salicylate hydroxylase</fullName>
    </submittedName>
</protein>
<dbReference type="Gene3D" id="3.50.50.60">
    <property type="entry name" value="FAD/NAD(P)-binding domain"/>
    <property type="match status" value="1"/>
</dbReference>
<dbReference type="GO" id="GO:0071949">
    <property type="term" value="F:FAD binding"/>
    <property type="evidence" value="ECO:0007669"/>
    <property type="project" value="InterPro"/>
</dbReference>
<evidence type="ECO:0000313" key="8">
    <source>
        <dbReference type="EMBL" id="KAF4417590.1"/>
    </source>
</evidence>
<evidence type="ECO:0000256" key="1">
    <source>
        <dbReference type="ARBA" id="ARBA00007992"/>
    </source>
</evidence>
<dbReference type="SUPFAM" id="SSF54373">
    <property type="entry name" value="FAD-linked reductases, C-terminal domain"/>
    <property type="match status" value="1"/>
</dbReference>
<dbReference type="Pfam" id="PF13450">
    <property type="entry name" value="NAD_binding_8"/>
    <property type="match status" value="1"/>
</dbReference>
<accession>A0A8H4JBY7</accession>
<feature type="domain" description="FAD-binding" evidence="7">
    <location>
        <begin position="686"/>
        <end position="896"/>
    </location>
</feature>
<evidence type="ECO:0000256" key="2">
    <source>
        <dbReference type="ARBA" id="ARBA00022630"/>
    </source>
</evidence>
<dbReference type="GO" id="GO:0004497">
    <property type="term" value="F:monooxygenase activity"/>
    <property type="evidence" value="ECO:0007669"/>
    <property type="project" value="UniProtKB-KW"/>
</dbReference>
<name>A0A8H4JBY7_9HYPO</name>
<evidence type="ECO:0000256" key="6">
    <source>
        <dbReference type="ARBA" id="ARBA00023242"/>
    </source>
</evidence>
<dbReference type="SUPFAM" id="SSF51905">
    <property type="entry name" value="FAD/NAD(P)-binding domain"/>
    <property type="match status" value="1"/>
</dbReference>
<dbReference type="PRINTS" id="PR00420">
    <property type="entry name" value="RNGMNOXGNASE"/>
</dbReference>
<evidence type="ECO:0000256" key="5">
    <source>
        <dbReference type="ARBA" id="ARBA00023033"/>
    </source>
</evidence>
<dbReference type="OrthoDB" id="9993796at2759"/>
<reference evidence="8 9" key="1">
    <citation type="submission" date="2020-01" db="EMBL/GenBank/DDBJ databases">
        <title>Identification and distribution of gene clusters putatively required for synthesis of sphingolipid metabolism inhibitors in phylogenetically diverse species of the filamentous fungus Fusarium.</title>
        <authorList>
            <person name="Kim H.-S."/>
            <person name="Busman M."/>
            <person name="Brown D.W."/>
            <person name="Divon H."/>
            <person name="Uhlig S."/>
            <person name="Proctor R.H."/>
        </authorList>
    </citation>
    <scope>NUCLEOTIDE SEQUENCE [LARGE SCALE GENOMIC DNA]</scope>
    <source>
        <strain evidence="8 9">NRRL 13308</strain>
    </source>
</reference>
<evidence type="ECO:0000256" key="3">
    <source>
        <dbReference type="ARBA" id="ARBA00022827"/>
    </source>
</evidence>
<dbReference type="PANTHER" id="PTHR13789:SF172">
    <property type="entry name" value="HYDROXYLASE, PUTATIVE (AFU_ORTHOLOGUE AFUA_1G12410)-RELATED"/>
    <property type="match status" value="1"/>
</dbReference>
<dbReference type="InterPro" id="IPR002938">
    <property type="entry name" value="FAD-bd"/>
</dbReference>
<dbReference type="InterPro" id="IPR021858">
    <property type="entry name" value="Fun_TF"/>
</dbReference>
<sequence length="945" mass="104551">MDPLDPRTTTTPGAISDHPDFGSFLCLDQFELACPSGNLPDIPDQWALLEQESSIPFLTATTFLDVLQCSATDTVSESLRSATKDSFSTSFLADLNSLPTTLGVLPQADVPVTSSPPWEFSAVTALPRNPIGPSPLLTDASTTFVLHYFRHIGPLFCCCLQIDNPFVTDIAQRWNSRTSGSLPYVLQSISAAYLSESTPHLLPAAKRLRQKAKSIIDQELERSHFKLDEKSVGFSIILLGASADWMQPRDSMLGIFQKLASLYKNNLASANTQTFGKGIMTYWLMFLTYMSSNRPRFDFLASPTSHATMMHRIESPAVPGSDVHPWTGTSEELIECMTLVGELIRHHYSNLNQPHLSACTSSAHEYAASLLECRLLGTCVRDIGFDNSAASGEQNQLPRLAELYQLAALLQLYRVFPNLANRYDHSTYETKMGFKLFQDSHLDQNIFSMAQHILDLALQPCGDPAVLRFQLVPVVIAASELRINAVVGEELSSYELCNSRALVGLSGLWKPGKKCFSQTDPLWREQPDQCGPRVAFISNKMPLNIAVLGSGLGGLAAAISLRRQGHQVTLYERYDFAGEVGSNISCASNGTRFLEKWGVDIQRARPVILTDMVWHDWAKGDITSQYPFGDYKGKFGTHYYSFHRPDIHSELKRTATAIEGGGPPAKLLLNHKAIKVDAEKGWVKFENGLEITADLVVAADGIRSNTRAEIGVETHATPSSSCCYRCIVPYEKLEVLGLTEFVSRNAIEYWGGMGIEKIVMSPAGGGSMICCYCFYPASLNDTRDDGWNVAATPEKLVETFKTIEPNMKRLFAEAEDIKMWRLYDHKPYEYWVKGKVALAGDAAHPMMPDQSQGAVSAFEDAAALGLLFSKSNLAKKSVEQLLKKYESLRKPRATMLQAASLRARLDLTERIGWSSVNTEPGKLTIEDVAGYKMENDITSKWSDIT</sequence>
<keyword evidence="2" id="KW-0285">Flavoprotein</keyword>